<protein>
    <recommendedName>
        <fullName evidence="8">Mitochondrial import inner membrane translocase subunit</fullName>
    </recommendedName>
</protein>
<evidence type="ECO:0000256" key="3">
    <source>
        <dbReference type="ARBA" id="ARBA00022833"/>
    </source>
</evidence>
<evidence type="ECO:0000313" key="12">
    <source>
        <dbReference type="RefSeq" id="XP_022334548.1"/>
    </source>
</evidence>
<comment type="subunit">
    <text evidence="8">Heterohexamer.</text>
</comment>
<dbReference type="GO" id="GO:0046872">
    <property type="term" value="F:metal ion binding"/>
    <property type="evidence" value="ECO:0007669"/>
    <property type="project" value="UniProtKB-KW"/>
</dbReference>
<keyword evidence="6 8" id="KW-0496">Mitochondrion</keyword>
<dbReference type="SUPFAM" id="SSF144122">
    <property type="entry name" value="Tim10-like"/>
    <property type="match status" value="1"/>
</dbReference>
<evidence type="ECO:0000256" key="5">
    <source>
        <dbReference type="ARBA" id="ARBA00023010"/>
    </source>
</evidence>
<accession>A0A8B8E499</accession>
<sequence>MATPNMQEIDPEAAVKQFKEFIGAYNKITQMCFKDCVHDFTTRKISNAENSCSINCLEKYLKSTQRISTRFQEHHLQYTDDSPYKAMAGKS</sequence>
<dbReference type="InterPro" id="IPR004217">
    <property type="entry name" value="Tim10-like"/>
</dbReference>
<dbReference type="KEGG" id="cvn:111131141"/>
<dbReference type="KEGG" id="cvn:111131358"/>
<keyword evidence="8" id="KW-0143">Chaperone</keyword>
<name>A0A8B8E499_CRAVI</name>
<dbReference type="OrthoDB" id="1551503at2759"/>
<dbReference type="AlphaFoldDB" id="A0A8B8E499"/>
<evidence type="ECO:0000256" key="1">
    <source>
        <dbReference type="ARBA" id="ARBA00022448"/>
    </source>
</evidence>
<evidence type="ECO:0000256" key="2">
    <source>
        <dbReference type="ARBA" id="ARBA00022723"/>
    </source>
</evidence>
<dbReference type="RefSeq" id="XP_022334231.1">
    <property type="nucleotide sequence ID" value="XM_022478523.1"/>
</dbReference>
<organism evidence="10 12">
    <name type="scientific">Crassostrea virginica</name>
    <name type="common">Eastern oyster</name>
    <dbReference type="NCBI Taxonomy" id="6565"/>
    <lineage>
        <taxon>Eukaryota</taxon>
        <taxon>Metazoa</taxon>
        <taxon>Spiralia</taxon>
        <taxon>Lophotrochozoa</taxon>
        <taxon>Mollusca</taxon>
        <taxon>Bivalvia</taxon>
        <taxon>Autobranchia</taxon>
        <taxon>Pteriomorphia</taxon>
        <taxon>Ostreida</taxon>
        <taxon>Ostreoidea</taxon>
        <taxon>Ostreidae</taxon>
        <taxon>Crassostrea</taxon>
    </lineage>
</organism>
<proteinExistence type="inferred from homology"/>
<dbReference type="GeneID" id="111131358"/>
<evidence type="ECO:0000259" key="9">
    <source>
        <dbReference type="Pfam" id="PF02953"/>
    </source>
</evidence>
<dbReference type="Pfam" id="PF02953">
    <property type="entry name" value="zf-Tim10_DDP"/>
    <property type="match status" value="1"/>
</dbReference>
<evidence type="ECO:0000256" key="6">
    <source>
        <dbReference type="ARBA" id="ARBA00023128"/>
    </source>
</evidence>
<keyword evidence="2" id="KW-0479">Metal-binding</keyword>
<keyword evidence="1 8" id="KW-0813">Transport</keyword>
<keyword evidence="4 8" id="KW-0653">Protein transport</keyword>
<dbReference type="GO" id="GO:0015031">
    <property type="term" value="P:protein transport"/>
    <property type="evidence" value="ECO:0007669"/>
    <property type="project" value="UniProtKB-KW"/>
</dbReference>
<dbReference type="Proteomes" id="UP000694844">
    <property type="component" value="Chromosome 4"/>
</dbReference>
<dbReference type="RefSeq" id="XP_022334548.1">
    <property type="nucleotide sequence ID" value="XM_022478840.1"/>
</dbReference>
<dbReference type="Gene3D" id="1.10.287.810">
    <property type="entry name" value="Mitochondrial import inner membrane translocase subunit tim13 like domains"/>
    <property type="match status" value="1"/>
</dbReference>
<comment type="similarity">
    <text evidence="8">Belongs to the small Tim family.</text>
</comment>
<evidence type="ECO:0000256" key="7">
    <source>
        <dbReference type="ARBA" id="ARBA00023157"/>
    </source>
</evidence>
<keyword evidence="3" id="KW-0862">Zinc</keyword>
<keyword evidence="10" id="KW-1185">Reference proteome</keyword>
<keyword evidence="5 8" id="KW-0811">Translocation</keyword>
<reference evidence="11 12" key="1">
    <citation type="submission" date="2025-04" db="UniProtKB">
        <authorList>
            <consortium name="RefSeq"/>
        </authorList>
    </citation>
    <scope>IDENTIFICATION</scope>
    <source>
        <tissue evidence="11 12">Whole sample</tissue>
    </source>
</reference>
<dbReference type="GO" id="GO:0005743">
    <property type="term" value="C:mitochondrial inner membrane"/>
    <property type="evidence" value="ECO:0007669"/>
    <property type="project" value="UniProtKB-SubCell"/>
</dbReference>
<dbReference type="PANTHER" id="PTHR13172">
    <property type="entry name" value="MITOCHONDRIAL IMPORT INNER MEMBRANE TRANSLOCASE SUBUNIT TIM9B"/>
    <property type="match status" value="1"/>
</dbReference>
<keyword evidence="8" id="KW-0999">Mitochondrion inner membrane</keyword>
<evidence type="ECO:0000256" key="4">
    <source>
        <dbReference type="ARBA" id="ARBA00022927"/>
    </source>
</evidence>
<keyword evidence="7 8" id="KW-1015">Disulfide bond</keyword>
<gene>
    <name evidence="12" type="primary">LOC111131358</name>
    <name evidence="11" type="synonym">LOC111131141</name>
</gene>
<evidence type="ECO:0000256" key="8">
    <source>
        <dbReference type="RuleBase" id="RU367043"/>
    </source>
</evidence>
<evidence type="ECO:0000313" key="10">
    <source>
        <dbReference type="Proteomes" id="UP000694844"/>
    </source>
</evidence>
<comment type="subcellular location">
    <subcellularLocation>
        <location evidence="8">Mitochondrion inner membrane</location>
        <topology evidence="8">Peripheral membrane protein</topology>
        <orientation evidence="8">Intermembrane side</orientation>
    </subcellularLocation>
</comment>
<feature type="domain" description="Tim10-like" evidence="9">
    <location>
        <begin position="14"/>
        <end position="73"/>
    </location>
</feature>
<keyword evidence="8" id="KW-0472">Membrane</keyword>
<comment type="function">
    <text evidence="8">Mitochondrial intermembrane chaperone that participates in the import and insertion of some multi-pass transmembrane proteins into the mitochondrial inner membrane. Also required for the transfer of beta-barrel precursors from the TOM complex to the sorting and assembly machinery (SAM complex) of the outer membrane. Acts as a chaperone-like protein that protects the hydrophobic precursors from aggregation and guide them through the mitochondrial intermembrane space.</text>
</comment>
<dbReference type="InterPro" id="IPR050673">
    <property type="entry name" value="Mito_inner_translocase_sub"/>
</dbReference>
<comment type="domain">
    <text evidence="8">The twin CX3C motif contains 4 conserved Cys residues that form 2 disulfide bonds in the mitochondrial intermembrane space.</text>
</comment>
<dbReference type="InterPro" id="IPR035427">
    <property type="entry name" value="Tim10-like_dom_sf"/>
</dbReference>
<evidence type="ECO:0000313" key="11">
    <source>
        <dbReference type="RefSeq" id="XP_022334231.1"/>
    </source>
</evidence>